<protein>
    <recommendedName>
        <fullName evidence="1">N-acetyltransferase domain-containing protein</fullName>
    </recommendedName>
</protein>
<dbReference type="EMBL" id="MLFU01000055">
    <property type="protein sequence ID" value="KAK1489790.1"/>
    <property type="molecule type" value="Genomic_DNA"/>
</dbReference>
<dbReference type="SUPFAM" id="SSF55729">
    <property type="entry name" value="Acyl-CoA N-acyltransferases (Nat)"/>
    <property type="match status" value="1"/>
</dbReference>
<proteinExistence type="predicted"/>
<dbReference type="InterPro" id="IPR016181">
    <property type="entry name" value="Acyl_CoA_acyltransferase"/>
</dbReference>
<evidence type="ECO:0000313" key="2">
    <source>
        <dbReference type="EMBL" id="KAK1489790.1"/>
    </source>
</evidence>
<keyword evidence="3" id="KW-1185">Reference proteome</keyword>
<feature type="non-terminal residue" evidence="2">
    <location>
        <position position="1"/>
    </location>
</feature>
<evidence type="ECO:0000313" key="3">
    <source>
        <dbReference type="Proteomes" id="UP001227543"/>
    </source>
</evidence>
<feature type="domain" description="N-acetyltransferase" evidence="1">
    <location>
        <begin position="133"/>
        <end position="204"/>
    </location>
</feature>
<accession>A0ABQ9QZ47</accession>
<reference evidence="2 3" key="1">
    <citation type="submission" date="2016-10" db="EMBL/GenBank/DDBJ databases">
        <title>The genome sequence of Colletotrichum fioriniae PJ7.</title>
        <authorList>
            <person name="Baroncelli R."/>
        </authorList>
    </citation>
    <scope>NUCLEOTIDE SEQUENCE [LARGE SCALE GENOMIC DNA]</scope>
    <source>
        <strain evidence="2 3">Tom-12</strain>
    </source>
</reference>
<dbReference type="Pfam" id="PF00583">
    <property type="entry name" value="Acetyltransf_1"/>
    <property type="match status" value="1"/>
</dbReference>
<organism evidence="2 3">
    <name type="scientific">Colletotrichum tamarilloi</name>
    <dbReference type="NCBI Taxonomy" id="1209934"/>
    <lineage>
        <taxon>Eukaryota</taxon>
        <taxon>Fungi</taxon>
        <taxon>Dikarya</taxon>
        <taxon>Ascomycota</taxon>
        <taxon>Pezizomycotina</taxon>
        <taxon>Sordariomycetes</taxon>
        <taxon>Hypocreomycetidae</taxon>
        <taxon>Glomerellales</taxon>
        <taxon>Glomerellaceae</taxon>
        <taxon>Colletotrichum</taxon>
        <taxon>Colletotrichum acutatum species complex</taxon>
    </lineage>
</organism>
<name>A0ABQ9QZ47_9PEZI</name>
<sequence>RQYSLCSSYRALTKDSKRQFTTLIGRARGNVTTMSRAKVELIPWDPESPDHVTRMIDQRIACGWASDLVPQWQENQRTGFKCIYWLVLADEDPEREARLAKHIAEYPKEKNSILDTAASISATPRTPTGASFHPVGHISLDIDNPAAAPLNLPIPKENVYWIKSLYVSFALQSCGIARAAMDLVESMATSEPLCARTLMLDTVSKEDQLRKESMVVAQGKLPPTPTHAWYERRGYKLIHTINNFYGFPEKDPDGNLLIRRTVFLRRDLV</sequence>
<dbReference type="Gene3D" id="3.40.630.30">
    <property type="match status" value="1"/>
</dbReference>
<evidence type="ECO:0000259" key="1">
    <source>
        <dbReference type="Pfam" id="PF00583"/>
    </source>
</evidence>
<dbReference type="GeneID" id="85411256"/>
<dbReference type="Proteomes" id="UP001227543">
    <property type="component" value="Unassembled WGS sequence"/>
</dbReference>
<gene>
    <name evidence="2" type="ORF">CTAM01_11006</name>
</gene>
<dbReference type="InterPro" id="IPR000182">
    <property type="entry name" value="GNAT_dom"/>
</dbReference>
<comment type="caution">
    <text evidence="2">The sequence shown here is derived from an EMBL/GenBank/DDBJ whole genome shotgun (WGS) entry which is preliminary data.</text>
</comment>
<dbReference type="RefSeq" id="XP_060378347.1">
    <property type="nucleotide sequence ID" value="XM_060527018.1"/>
</dbReference>